<dbReference type="PROSITE" id="PS00213">
    <property type="entry name" value="LIPOCALIN"/>
    <property type="match status" value="9"/>
</dbReference>
<feature type="domain" description="Lipocalin/cytosolic fatty-acid binding" evidence="2">
    <location>
        <begin position="1104"/>
        <end position="1223"/>
    </location>
</feature>
<feature type="domain" description="Lipocalin/cytosolic fatty-acid binding" evidence="2">
    <location>
        <begin position="2362"/>
        <end position="2497"/>
    </location>
</feature>
<dbReference type="InterPro" id="IPR022272">
    <property type="entry name" value="Lipocalin_CS"/>
</dbReference>
<sequence>MYDLRPLRYRLSNERAVCRAAGCDHAATNFLGKWHVVRRTDKPRGPIDCSQLELLEENDEIFLHERVVNQNFLEHERSPAIYEEGTAKFNINRTDPYKSADFWILQTDYNNLALAYACEDDEDGTTSRVTIWQLGRQPFFPNTMMEAFMNTTLFNNFGITRDDLTPVDHSEAACKTLPEIPPGQNVVLPGQCNQTMAVVENFNVSSFMGEWFEISSYFTANQLGACSRAKYTLTEDGVAVENSQVVNETLEIIPGRAILTTTDESARLLVTLEIRPTVFVDSPLWILATDYENYAVSYTCIDLANNQKQVNAWILSRSRQLTHEAQTAVNEVIRSEVELNKRFFVEADQSDEACFYYPQPVAGQPVIFRGQCDLSISVKTDFNATAYMGLWHNIESYPSKSQTGTCNNALYRLKDDFVDVFNTQVVDEKLLSINGEARVASSDGSAKLTVNFPIAGTNTFSTASYWVLETDYESFALVYSCVNIDDEHRQVTSWKLSRTKELPPAGAAAIDRIIPTIPVLDQQYFEKHDQSRKGCFYFPEPRPGVPVVFPGQCSDTNVQVATNFNFTGFEGTWNEIRAYPKEQQPGQCVSHAFTATSSGFNLVTSSVEDQFLGTSNSSVTQTTTDGTAKFSITFKGIDGDITIPYWILDTDYLNYALAYSCVDVNSDFRAVYSWKLSRTRQLSADASNSINSVIQNINVLQERYFETVDQTDAGCFYLPQLQPGEPVILNGRCDENIPVIQDFDLNAYLGRWRLIESYASDFQTGSCKDTTYSLGSNNILLQNTQVIDQRLDITTGTAVNFTTDGRLFVLAAGQSNQYLILDTDYTSFALVYTCNNINEHQRRVWSWKLSRTTTLSDKAHQRMNPIINRIDVLNNQYFHPVDHSDSGCFYYPSPNPGNPVIFRGQCDTNIKAVANFNVSAYMNLWHDVASYPNGFQRGTCPNALYTLNANETVDVFNTEVISQRLDTLRGIGEIASGDGSAQLSVRFPIAGSTLFRTAPYWVLATDYNDYALVYSCVNINEEQRQVWSWKLSRTKQLSQTAVTEIGKVTSNIPVLRDEYYVQRDQSRNGCFYFPEPEPGVPVVFPGQCDTTIQAIASFNMTAFQGQWHEIAAYPKEQQTGQCISHQYSLGNNNNLNLVSNNVQNQNLGVTNSVVSFESAQDTSGRLIITLSSNGQVIIIPFWVLDTDYENYALAYSCVNVNNDYRKVFSWKLSRTRELNSAAKIAINNKIATIDVLEDKYYEPIDQSDTACFYLPTPIPDQPVEFPGQCDETIGVVQNFNAEAYLGRWRLIQSYPQKSQTGTCNEANYSLNPDGSTVDVYNTQVINQELDSINGTAILAANDGNAKLLVTFPNSPEPAPYWVLDTDYVSFALVYSCRNIDTYRRQVTSWKLSRTSQLTPSAVERINLIVNKINVLNEKYFSSIDHSDKGCFYFPPPSPNPVIFRGQCDQNIPVVTNFDVLKYTGLWHDIASYPNEFQEGTCSNAYYSLVTNYVTVRNTQVINQTQYVIEGEARTAYADGSAKLIVRFPIAGTNEFTDSTYWVLRTDYISYSLVYTCANLDTERRQVWSWILSRSKELSSGAITEINQAIATVPVLDDRYYIQRNLSREGCFYFPEPKPGVPVEFPGQCDMNIQAIANFNMTAFQGMWHEIEAYPKEQQTGHCVNHDYSIGTANTLNLVSSNVLDETLSITNSQVTFASPQDTSGRLVITLTSGGSVINIPFWVIQTDYESYALAYSCVNINNDYRRVFSWKLSRSQQLTTGASAAITNAMQDIDVLQEQYFEEIKQTDEACFYLPDPVPGVPVTFRGKCDESVPVVQNFNASRYLGRWRRISSYPEPSQIGKCNEATYSLNADGSTVDVYNTQVINRELDSINGTAILASNDGSAKLLVTFPNTTEPAPYWVLDTDYDTFALVYSCRNLPNNQRRVWSWKLSRTTTLTNAAVTAINTAAASIPVLDDRYYVTRDHSDQGCFYYPEPEPGKPVVFPGQCDDTIQAVANFNMTAFQGVWHEIAAYPKEYQTGQCINHEYSLGSAGYLDLVSSNVVNEILGVTNSRVTSVDSSGKLVITLNYEGTTITIPFWILDINYNDYALAYSCVNINARQREVYSWKLSRSKELSSSAVISIDNKISEIDVLHEKYFEKIDQSDNACFFLPDILPGQPVIFNGQCDSNIPVLQNFNAIRYLGRWRVIESYASDFQSLAGGCLEANYKLGSNNTINIDNTEVVNQNLYTETGTAILDGTDGSGKFIVTFPNAPDSSNLWVLDTDYDTYALVYSCVDINDQQRRVWSWKLSRAAELTTNAQTKIENIVNSINVLNNRFYVKINQTDEACFYYPTPDGNPVEFRGLCDENVPVVTDFKAADYMGLWYSIESYPTFNARGTCGNAHYTLGDGVVEVFNTQVIDQRLDTINGTATLVPTNDTSAKLTVRFPVGGNINESPYWVLATDYKSYSLVYTCINLSSDRRRVSSWKLSRSKQLTAEAVRDIDIAISKVPVLDDKYYVKSDQSDASCFYYPEPQPGVPVVFRGQCDNTIQAVPNFNMNTFQGVWHEVEAYPKEQQTGQCINHEYTLGSSNALDLVSSNIINQIRGITNSRVTFTSPQDTSGKLTITLTSGTSTITIPFWVLSTDYEDYALAYSCINLDQYSRGVFSWKLSRSQQLSTAGNTAINNKIKEIDVLDNQYYEEVDQSDKACFYLPDIPPGVPVEFVGQCDETLAVVQNFDASAYGGRWRMIETYVSDFQSLQGGCKEATYTLAPGAVVDVYNTDVVNQRLYSINGTAVLASTDGSAKLSVSFPGNQEPASYWVLDTDYTSYALVYSCRNIENGRRRVWSWKLSRTRELTNNAITKINERIATIDVLNERFYLKVEHSDDACFYYPTPDGNPLVFRGQCDPNIPVVTGFNATAYMDTWYDIEGYPVQFQDGTCPTATYSLTAAGVDVFNTQVVRQELDTIRGTAVLATDDGSAKLTVSFPIAGTNLKTASPYWVLSTDYSNYALVYSCVNTDTEHRRVASWKLSRTKQLTEASKAEIDKVINTVPVLRQDYYVPRGHTEENCFYYPDNYGGPVIQNGQCDINEINIVEKFDINAFSGAWYEISRFPSELQDGECVSNDFIINNGIIQMRKSIVYNDMKTTFTGPVTLDPDERGVMKVTLNDPVAGGIFEMTFHVLDVVYNDFALLYGCRDVDSTRKQIYSWKLSRSSTTLSETAVTRINQIVNDTRPLFERYFEETDQTSNGCFHYPDFDELPSVIELTGHCDTSIRGKANFDVAAYLGKWYEIASYPQPFQYGQCARAQYSLGDGVVNVLNTQVVNQTLDVQMATAVLGSDDGSGLLHVTFNLPNGVTNVVNYYVLETDYKNFALVYSCRNLTNDRRQVTSWKLSRETSLSDEALLIMDEIINSTQGLRQSFYRPTSQTEDSCFYIPEVNKNEAPEFRGQCGDISGIQGFDAKKYIGWWHEIESYPTNNDRGACISSEFSQLNDGYHIVDTNVFDNVAELNSSTVTVTNDGRLRKTYSNGGYDDIWILATDYETYSLLYSCENIDSQSMRVWSAKYSKSRQLTPAAREAIDQYINSTRTLETQFYQVVDQSDSVCFHYPEPTGNQIIIPGQCDLNIPVEQNFDVSEYSGTWYQIERYPQVHENGTCIGARYTLDQNTGVVTVLNWQVIDGVLDTVEGTARINSTDGSAKLIVNLPIRFTEGKTEPTMVSTELYVLKTDYLTHSLAYSCVNVGPYRRAVGVWKLSRTRELDDESKSAIDAITALRPELHQPYFNPVTQNDDCAEPSSAVIVKSSIIIMLLCSIIKFLL</sequence>
<feature type="domain" description="Lipocalin/cytosolic fatty-acid binding" evidence="2">
    <location>
        <begin position="32"/>
        <end position="167"/>
    </location>
</feature>
<evidence type="ECO:0000313" key="5">
    <source>
        <dbReference type="RefSeq" id="XP_052744153.1"/>
    </source>
</evidence>
<organism evidence="4 5">
    <name type="scientific">Bicyclus anynana</name>
    <name type="common">Squinting bush brown butterfly</name>
    <dbReference type="NCBI Taxonomy" id="110368"/>
    <lineage>
        <taxon>Eukaryota</taxon>
        <taxon>Metazoa</taxon>
        <taxon>Ecdysozoa</taxon>
        <taxon>Arthropoda</taxon>
        <taxon>Hexapoda</taxon>
        <taxon>Insecta</taxon>
        <taxon>Pterygota</taxon>
        <taxon>Neoptera</taxon>
        <taxon>Endopterygota</taxon>
        <taxon>Lepidoptera</taxon>
        <taxon>Glossata</taxon>
        <taxon>Ditrysia</taxon>
        <taxon>Papilionoidea</taxon>
        <taxon>Nymphalidae</taxon>
        <taxon>Satyrinae</taxon>
        <taxon>Satyrini</taxon>
        <taxon>Mycalesina</taxon>
        <taxon>Bicyclus</taxon>
    </lineage>
</organism>
<keyword evidence="4" id="KW-1185">Reference proteome</keyword>
<feature type="domain" description="Lipocalin/cytosolic fatty-acid binding" evidence="2">
    <location>
        <begin position="750"/>
        <end position="874"/>
    </location>
</feature>
<feature type="domain" description="Lipocalin/cytosolic fatty-acid binding" evidence="2">
    <location>
        <begin position="209"/>
        <end position="350"/>
    </location>
</feature>
<dbReference type="RefSeq" id="XP_052744153.1">
    <property type="nucleotide sequence ID" value="XM_052888193.1"/>
</dbReference>
<protein>
    <submittedName>
        <fullName evidence="5">Uncharacterized protein LOC112046433</fullName>
    </submittedName>
</protein>
<dbReference type="InterPro" id="IPR012674">
    <property type="entry name" value="Calycin"/>
</dbReference>
<feature type="domain" description="Lipocalin/cytosolic fatty-acid binding" evidence="2">
    <location>
        <begin position="3446"/>
        <end position="3578"/>
    </location>
</feature>
<evidence type="ECO:0000256" key="1">
    <source>
        <dbReference type="ARBA" id="ARBA00023157"/>
    </source>
</evidence>
<dbReference type="PANTHER" id="PTHR10612">
    <property type="entry name" value="APOLIPOPROTEIN D"/>
    <property type="match status" value="1"/>
</dbReference>
<name>A0ABM3LYM0_BICAN</name>
<dbReference type="Pfam" id="PF08212">
    <property type="entry name" value="Lipocalin_2"/>
    <property type="match status" value="6"/>
</dbReference>
<proteinExistence type="predicted"/>
<feature type="domain" description="Lipocalin/cytosolic fatty-acid binding" evidence="2">
    <location>
        <begin position="2903"/>
        <end position="3035"/>
    </location>
</feature>
<evidence type="ECO:0000259" key="2">
    <source>
        <dbReference type="Pfam" id="PF00061"/>
    </source>
</evidence>
<feature type="domain" description="Lipocalin/cytosolic fatty-acid binding" evidence="3">
    <location>
        <begin position="1458"/>
        <end position="1586"/>
    </location>
</feature>
<dbReference type="InterPro" id="IPR000566">
    <property type="entry name" value="Lipocln_cytosolic_FA-bd_dom"/>
</dbReference>
<feature type="domain" description="Lipocalin/cytosolic fatty-acid binding" evidence="2">
    <location>
        <begin position="1645"/>
        <end position="1779"/>
    </location>
</feature>
<dbReference type="PRINTS" id="PR01273">
    <property type="entry name" value="INVTBRTCOLOR"/>
</dbReference>
<feature type="domain" description="Lipocalin/cytosolic fatty-acid binding" evidence="2">
    <location>
        <begin position="2723"/>
        <end position="2850"/>
    </location>
</feature>
<evidence type="ECO:0000259" key="3">
    <source>
        <dbReference type="Pfam" id="PF08212"/>
    </source>
</evidence>
<feature type="domain" description="Lipocalin/cytosolic fatty-acid binding" evidence="2">
    <location>
        <begin position="2541"/>
        <end position="2658"/>
    </location>
</feature>
<dbReference type="PANTHER" id="PTHR10612:SF34">
    <property type="entry name" value="APOLIPOPROTEIN D"/>
    <property type="match status" value="1"/>
</dbReference>
<dbReference type="Proteomes" id="UP001652582">
    <property type="component" value="Chromosome 21"/>
</dbReference>
<feature type="domain" description="Lipocalin/cytosolic fatty-acid binding" evidence="3">
    <location>
        <begin position="384"/>
        <end position="505"/>
    </location>
</feature>
<dbReference type="SUPFAM" id="SSF50814">
    <property type="entry name" value="Lipocalins"/>
    <property type="match status" value="21"/>
</dbReference>
<accession>A0ABM3LYM0</accession>
<feature type="domain" description="Lipocalin/cytosolic fatty-acid binding" evidence="3">
    <location>
        <begin position="1820"/>
        <end position="1949"/>
    </location>
</feature>
<dbReference type="GeneID" id="112046433"/>
<dbReference type="CDD" id="cd00301">
    <property type="entry name" value="lipocalin_FABP"/>
    <property type="match status" value="1"/>
</dbReference>
<keyword evidence="1" id="KW-1015">Disulfide bond</keyword>
<feature type="domain" description="Lipocalin/cytosolic fatty-acid binding" evidence="3">
    <location>
        <begin position="1280"/>
        <end position="1405"/>
    </location>
</feature>
<feature type="domain" description="Lipocalin/cytosolic fatty-acid binding" evidence="2">
    <location>
        <begin position="2183"/>
        <end position="2324"/>
    </location>
</feature>
<dbReference type="Pfam" id="PF00061">
    <property type="entry name" value="Lipocalin"/>
    <property type="match status" value="14"/>
</dbReference>
<dbReference type="Gene3D" id="2.40.128.20">
    <property type="match status" value="21"/>
</dbReference>
<evidence type="ECO:0000313" key="4">
    <source>
        <dbReference type="Proteomes" id="UP001652582"/>
    </source>
</evidence>
<feature type="domain" description="Lipocalin/cytosolic fatty-acid binding" evidence="3">
    <location>
        <begin position="3609"/>
        <end position="3743"/>
    </location>
</feature>
<feature type="domain" description="Lipocalin/cytosolic fatty-acid binding" evidence="2">
    <location>
        <begin position="3265"/>
        <end position="3405"/>
    </location>
</feature>
<gene>
    <name evidence="5" type="primary">LOC112046433</name>
</gene>
<feature type="domain" description="Lipocalin/cytosolic fatty-acid binding" evidence="2">
    <location>
        <begin position="571"/>
        <end position="707"/>
    </location>
</feature>
<reference evidence="5" key="1">
    <citation type="submission" date="2025-08" db="UniProtKB">
        <authorList>
            <consortium name="RefSeq"/>
        </authorList>
    </citation>
    <scope>IDENTIFICATION</scope>
</reference>
<feature type="domain" description="Lipocalin/cytosolic fatty-acid binding" evidence="2">
    <location>
        <begin position="2004"/>
        <end position="2119"/>
    </location>
</feature>
<feature type="domain" description="Lipocalin/cytosolic fatty-acid binding" evidence="3">
    <location>
        <begin position="917"/>
        <end position="1044"/>
    </location>
</feature>
<dbReference type="InterPro" id="IPR003057">
    <property type="entry name" value="Invtbrt_color"/>
</dbReference>